<dbReference type="GeneID" id="115474562"/>
<evidence type="ECO:0000256" key="1">
    <source>
        <dbReference type="ARBA" id="ARBA00004613"/>
    </source>
</evidence>
<evidence type="ECO:0000313" key="10">
    <source>
        <dbReference type="RefSeq" id="XP_030065938.1"/>
    </source>
</evidence>
<dbReference type="InterPro" id="IPR010510">
    <property type="entry name" value="FGF1-bd"/>
</dbReference>
<dbReference type="OrthoDB" id="8875908at2759"/>
<dbReference type="FunCoup" id="A0A6P7YLQ8">
    <property type="interactions" value="47"/>
</dbReference>
<dbReference type="RefSeq" id="XP_030065938.1">
    <property type="nucleotide sequence ID" value="XM_030210078.1"/>
</dbReference>
<gene>
    <name evidence="10" type="primary">LOC115474562</name>
</gene>
<comment type="similarity">
    <text evidence="2">Belongs to the fibroblast growth factor-binding protein family.</text>
</comment>
<dbReference type="GO" id="GO:0007267">
    <property type="term" value="P:cell-cell signaling"/>
    <property type="evidence" value="ECO:0007669"/>
    <property type="project" value="TreeGrafter"/>
</dbReference>
<evidence type="ECO:0000256" key="6">
    <source>
        <dbReference type="ARBA" id="ARBA00023183"/>
    </source>
</evidence>
<feature type="chain" id="PRO_5028265588" evidence="8">
    <location>
        <begin position="24"/>
        <end position="248"/>
    </location>
</feature>
<dbReference type="InParanoid" id="A0A6P7YLQ8"/>
<evidence type="ECO:0000256" key="7">
    <source>
        <dbReference type="SAM" id="MobiDB-lite"/>
    </source>
</evidence>
<feature type="compositionally biased region" description="Basic and acidic residues" evidence="7">
    <location>
        <begin position="34"/>
        <end position="54"/>
    </location>
</feature>
<keyword evidence="5" id="KW-1015">Disulfide bond</keyword>
<dbReference type="GO" id="GO:0019838">
    <property type="term" value="F:growth factor binding"/>
    <property type="evidence" value="ECO:0007669"/>
    <property type="project" value="UniProtKB-KW"/>
</dbReference>
<sequence>MKIRSITFLCLVVLLSQLLLVNCRPKKERRHGKTNKEKTPDTGKQKVRSKDESKPAATDQNGKRQKLKLGKGVIKGSFSKKDKTECTWAVTGEDTVNLRVECTRGVASFWCIFEGHPSSCIHFKADENSYWKQIGRALRKKKNLCEKQKGVLKSKMCKKGPQDAHLTMISSSLVEIRNINKDDAAAYHERANAYFADTVEKDVVKDDVQCMEDGNGTDQKKLTEEYCGKGWSSVLCILFFSAVHDKKC</sequence>
<dbReference type="GO" id="GO:0005576">
    <property type="term" value="C:extracellular region"/>
    <property type="evidence" value="ECO:0007669"/>
    <property type="project" value="UniProtKB-SubCell"/>
</dbReference>
<evidence type="ECO:0000256" key="5">
    <source>
        <dbReference type="ARBA" id="ARBA00023157"/>
    </source>
</evidence>
<accession>A0A6P7YLQ8</accession>
<evidence type="ECO:0000256" key="2">
    <source>
        <dbReference type="ARBA" id="ARBA00008326"/>
    </source>
</evidence>
<name>A0A6P7YLQ8_9AMPH</name>
<feature type="signal peptide" evidence="8">
    <location>
        <begin position="1"/>
        <end position="23"/>
    </location>
</feature>
<evidence type="ECO:0000256" key="3">
    <source>
        <dbReference type="ARBA" id="ARBA00022525"/>
    </source>
</evidence>
<proteinExistence type="inferred from homology"/>
<protein>
    <submittedName>
        <fullName evidence="10">Fibroblast growth factor-binding protein 1-like</fullName>
    </submittedName>
</protein>
<organism evidence="9 10">
    <name type="scientific">Microcaecilia unicolor</name>
    <dbReference type="NCBI Taxonomy" id="1415580"/>
    <lineage>
        <taxon>Eukaryota</taxon>
        <taxon>Metazoa</taxon>
        <taxon>Chordata</taxon>
        <taxon>Craniata</taxon>
        <taxon>Vertebrata</taxon>
        <taxon>Euteleostomi</taxon>
        <taxon>Amphibia</taxon>
        <taxon>Gymnophiona</taxon>
        <taxon>Siphonopidae</taxon>
        <taxon>Microcaecilia</taxon>
    </lineage>
</organism>
<keyword evidence="4 8" id="KW-0732">Signal</keyword>
<keyword evidence="3" id="KW-0964">Secreted</keyword>
<evidence type="ECO:0000256" key="4">
    <source>
        <dbReference type="ARBA" id="ARBA00022729"/>
    </source>
</evidence>
<evidence type="ECO:0000256" key="8">
    <source>
        <dbReference type="SAM" id="SignalP"/>
    </source>
</evidence>
<dbReference type="KEGG" id="muo:115474562"/>
<dbReference type="Pfam" id="PF06473">
    <property type="entry name" value="FGF-BP1"/>
    <property type="match status" value="1"/>
</dbReference>
<feature type="region of interest" description="Disordered" evidence="7">
    <location>
        <begin position="29"/>
        <end position="66"/>
    </location>
</feature>
<dbReference type="PANTHER" id="PTHR15258">
    <property type="entry name" value="FGF BINDING PROTEIN-RELATED"/>
    <property type="match status" value="1"/>
</dbReference>
<keyword evidence="9" id="KW-1185">Reference proteome</keyword>
<evidence type="ECO:0000313" key="9">
    <source>
        <dbReference type="Proteomes" id="UP000515156"/>
    </source>
</evidence>
<dbReference type="AlphaFoldDB" id="A0A6P7YLQ8"/>
<dbReference type="Proteomes" id="UP000515156">
    <property type="component" value="Chromosome 7"/>
</dbReference>
<reference evidence="10" key="1">
    <citation type="submission" date="2025-08" db="UniProtKB">
        <authorList>
            <consortium name="RefSeq"/>
        </authorList>
    </citation>
    <scope>IDENTIFICATION</scope>
</reference>
<keyword evidence="6" id="KW-0340">Growth factor binding</keyword>
<comment type="subcellular location">
    <subcellularLocation>
        <location evidence="1">Secreted</location>
    </subcellularLocation>
</comment>
<dbReference type="PANTHER" id="PTHR15258:SF2">
    <property type="entry name" value="FIBROBLAST GROWTH FACTOR-BINDING PROTEIN 1"/>
    <property type="match status" value="1"/>
</dbReference>